<protein>
    <submittedName>
        <fullName evidence="1">Uncharacterized protein</fullName>
    </submittedName>
</protein>
<reference evidence="1 2" key="1">
    <citation type="submission" date="2020-01" db="EMBL/GenBank/DDBJ databases">
        <title>The genomic epidemiology of tigecycline resistance gene tet(X) variants in a swine farm in China.</title>
        <authorList>
            <person name="Peng K."/>
            <person name="Li R."/>
        </authorList>
    </citation>
    <scope>NUCLEOTIDE SEQUENCE [LARGE SCALE GENOMIC DNA]</scope>
    <source>
        <strain evidence="1 2">ZN3</strain>
    </source>
</reference>
<sequence>MTMSYTLYLQKTPPAGTEIPFPSLVKGSYPLNEVLINAFLNLMQLTGSLDTEAILDEKAFDKIWLKAEMTPARIEEVGDYIYHQIPTTPEPVKEEIELFKQAMKEEEALLAKESEKDGNIPIHKFATNDGWIVTPKECEIIAATLTAKLLEDNRVFVEKIAKMSHLAHRSLEIALIDFGKFNQFAKKYGGYRVY</sequence>
<organism evidence="1 2">
    <name type="scientific">Proteus vulgaris</name>
    <dbReference type="NCBI Taxonomy" id="585"/>
    <lineage>
        <taxon>Bacteria</taxon>
        <taxon>Pseudomonadati</taxon>
        <taxon>Pseudomonadota</taxon>
        <taxon>Gammaproteobacteria</taxon>
        <taxon>Enterobacterales</taxon>
        <taxon>Morganellaceae</taxon>
        <taxon>Proteus</taxon>
    </lineage>
</organism>
<dbReference type="AlphaFoldDB" id="A0A6G6ST25"/>
<name>A0A6G6ST25_PROVU</name>
<keyword evidence="2" id="KW-1185">Reference proteome</keyword>
<evidence type="ECO:0000313" key="2">
    <source>
        <dbReference type="Proteomes" id="UP000503287"/>
    </source>
</evidence>
<proteinExistence type="predicted"/>
<accession>A0A6G6ST25</accession>
<evidence type="ECO:0000313" key="1">
    <source>
        <dbReference type="EMBL" id="QIF96199.1"/>
    </source>
</evidence>
<gene>
    <name evidence="1" type="ORF">GTH24_18150</name>
</gene>
<dbReference type="Proteomes" id="UP000503287">
    <property type="component" value="Chromosome"/>
</dbReference>
<dbReference type="EMBL" id="CP047344">
    <property type="protein sequence ID" value="QIF96199.1"/>
    <property type="molecule type" value="Genomic_DNA"/>
</dbReference>